<feature type="domain" description="Multidrug resistance protein MdtA-like C-terminal permuted SH3" evidence="2">
    <location>
        <begin position="89"/>
        <end position="149"/>
    </location>
</feature>
<organism evidence="3 4">
    <name type="scientific">Pseudopedobacter saltans</name>
    <dbReference type="NCBI Taxonomy" id="151895"/>
    <lineage>
        <taxon>Bacteria</taxon>
        <taxon>Pseudomonadati</taxon>
        <taxon>Bacteroidota</taxon>
        <taxon>Sphingobacteriia</taxon>
        <taxon>Sphingobacteriales</taxon>
        <taxon>Sphingobacteriaceae</taxon>
        <taxon>Pseudopedobacter</taxon>
    </lineage>
</organism>
<dbReference type="Pfam" id="PF25944">
    <property type="entry name" value="Beta-barrel_RND"/>
    <property type="match status" value="1"/>
</dbReference>
<feature type="domain" description="Multidrug resistance protein MdtA-like beta-barrel" evidence="1">
    <location>
        <begin position="2"/>
        <end position="76"/>
    </location>
</feature>
<dbReference type="PANTHER" id="PTHR30158">
    <property type="entry name" value="ACRA/E-RELATED COMPONENT OF DRUG EFFLUX TRANSPORTER"/>
    <property type="match status" value="1"/>
</dbReference>
<comment type="caution">
    <text evidence="3">The sequence shown here is derived from an EMBL/GenBank/DDBJ whole genome shotgun (WGS) entry which is preliminary data.</text>
</comment>
<dbReference type="PANTHER" id="PTHR30158:SF23">
    <property type="entry name" value="MULTIDRUG RESISTANCE PROTEIN MEXA"/>
    <property type="match status" value="1"/>
</dbReference>
<dbReference type="SUPFAM" id="SSF111369">
    <property type="entry name" value="HlyD-like secretion proteins"/>
    <property type="match status" value="1"/>
</dbReference>
<dbReference type="Gene3D" id="2.40.30.170">
    <property type="match status" value="1"/>
</dbReference>
<evidence type="ECO:0008006" key="5">
    <source>
        <dbReference type="Google" id="ProtNLM"/>
    </source>
</evidence>
<dbReference type="GO" id="GO:0005886">
    <property type="term" value="C:plasma membrane"/>
    <property type="evidence" value="ECO:0007669"/>
    <property type="project" value="TreeGrafter"/>
</dbReference>
<dbReference type="InterPro" id="IPR058626">
    <property type="entry name" value="MdtA-like_b-barrel"/>
</dbReference>
<gene>
    <name evidence="3" type="ORF">DI598_13995</name>
</gene>
<sequence length="162" mass="18299">MYAYFFFSETEFLKITRAGDYKSEGYSDSASLLLTDGSRYPSKGIIQRSESVIDPATGSIAFRAVFTNKQLLLHHNSSGTILLHRALKNVMLIPQKSVFEIQDKNYVFVVGDSNKVHMKSFDPGYRIGRYYSVDAGIAPEDRIVTEGTQNLREGMTIEIRKN</sequence>
<dbReference type="InterPro" id="IPR058627">
    <property type="entry name" value="MdtA-like_C"/>
</dbReference>
<dbReference type="Proteomes" id="UP000249645">
    <property type="component" value="Unassembled WGS sequence"/>
</dbReference>
<dbReference type="Pfam" id="PF25967">
    <property type="entry name" value="RND-MFP_C"/>
    <property type="match status" value="1"/>
</dbReference>
<protein>
    <recommendedName>
        <fullName evidence="5">RND efflux pump membrane fusion protein barrel-sandwich domain-containing protein</fullName>
    </recommendedName>
</protein>
<accession>A0A2W5ESH9</accession>
<dbReference type="AlphaFoldDB" id="A0A2W5ESH9"/>
<evidence type="ECO:0000259" key="2">
    <source>
        <dbReference type="Pfam" id="PF25967"/>
    </source>
</evidence>
<name>A0A2W5ESH9_9SPHI</name>
<dbReference type="Gene3D" id="2.40.420.20">
    <property type="match status" value="1"/>
</dbReference>
<reference evidence="3 4" key="1">
    <citation type="submission" date="2017-11" db="EMBL/GenBank/DDBJ databases">
        <title>Infants hospitalized years apart are colonized by the same room-sourced microbial strains.</title>
        <authorList>
            <person name="Brooks B."/>
            <person name="Olm M.R."/>
            <person name="Firek B.A."/>
            <person name="Baker R."/>
            <person name="Thomas B.C."/>
            <person name="Morowitz M.J."/>
            <person name="Banfield J.F."/>
        </authorList>
    </citation>
    <scope>NUCLEOTIDE SEQUENCE [LARGE SCALE GENOMIC DNA]</scope>
    <source>
        <strain evidence="3">S2_009_000_R2_76</strain>
    </source>
</reference>
<dbReference type="GO" id="GO:0046677">
    <property type="term" value="P:response to antibiotic"/>
    <property type="evidence" value="ECO:0007669"/>
    <property type="project" value="TreeGrafter"/>
</dbReference>
<dbReference type="EMBL" id="QFOI01000294">
    <property type="protein sequence ID" value="PZP44864.1"/>
    <property type="molecule type" value="Genomic_DNA"/>
</dbReference>
<evidence type="ECO:0000313" key="4">
    <source>
        <dbReference type="Proteomes" id="UP000249645"/>
    </source>
</evidence>
<proteinExistence type="predicted"/>
<evidence type="ECO:0000313" key="3">
    <source>
        <dbReference type="EMBL" id="PZP44864.1"/>
    </source>
</evidence>
<evidence type="ECO:0000259" key="1">
    <source>
        <dbReference type="Pfam" id="PF25944"/>
    </source>
</evidence>